<keyword evidence="2 7" id="KW-0813">Transport</keyword>
<name>A0A2N6CS93_9GAMM</name>
<proteinExistence type="inferred from homology"/>
<feature type="transmembrane region" description="Helical" evidence="7">
    <location>
        <begin position="20"/>
        <end position="45"/>
    </location>
</feature>
<comment type="similarity">
    <text evidence="7">Belongs to the TRAP transporter small permease family.</text>
</comment>
<feature type="transmembrane region" description="Helical" evidence="7">
    <location>
        <begin position="65"/>
        <end position="89"/>
    </location>
</feature>
<keyword evidence="4 7" id="KW-0812">Transmembrane</keyword>
<dbReference type="GO" id="GO:0022857">
    <property type="term" value="F:transmembrane transporter activity"/>
    <property type="evidence" value="ECO:0007669"/>
    <property type="project" value="UniProtKB-UniRule"/>
</dbReference>
<evidence type="ECO:0000313" key="10">
    <source>
        <dbReference type="Proteomes" id="UP000235015"/>
    </source>
</evidence>
<evidence type="ECO:0000256" key="6">
    <source>
        <dbReference type="ARBA" id="ARBA00023136"/>
    </source>
</evidence>
<evidence type="ECO:0000256" key="4">
    <source>
        <dbReference type="ARBA" id="ARBA00022692"/>
    </source>
</evidence>
<dbReference type="InterPro" id="IPR055348">
    <property type="entry name" value="DctQ"/>
</dbReference>
<keyword evidence="3" id="KW-1003">Cell membrane</keyword>
<dbReference type="Pfam" id="PF04290">
    <property type="entry name" value="DctQ"/>
    <property type="match status" value="1"/>
</dbReference>
<organism evidence="9 10">
    <name type="scientific">Sedimenticola selenatireducens</name>
    <dbReference type="NCBI Taxonomy" id="191960"/>
    <lineage>
        <taxon>Bacteria</taxon>
        <taxon>Pseudomonadati</taxon>
        <taxon>Pseudomonadota</taxon>
        <taxon>Gammaproteobacteria</taxon>
        <taxon>Chromatiales</taxon>
        <taxon>Sedimenticolaceae</taxon>
        <taxon>Sedimenticola</taxon>
    </lineage>
</organism>
<evidence type="ECO:0000256" key="7">
    <source>
        <dbReference type="RuleBase" id="RU369079"/>
    </source>
</evidence>
<evidence type="ECO:0000256" key="3">
    <source>
        <dbReference type="ARBA" id="ARBA00022475"/>
    </source>
</evidence>
<gene>
    <name evidence="9" type="ORF">C0630_18865</name>
</gene>
<evidence type="ECO:0000256" key="1">
    <source>
        <dbReference type="ARBA" id="ARBA00004651"/>
    </source>
</evidence>
<comment type="function">
    <text evidence="7">Part of the tripartite ATP-independent periplasmic (TRAP) transport system.</text>
</comment>
<keyword evidence="5 7" id="KW-1133">Transmembrane helix</keyword>
<dbReference type="Proteomes" id="UP000235015">
    <property type="component" value="Unassembled WGS sequence"/>
</dbReference>
<keyword evidence="6 7" id="KW-0472">Membrane</keyword>
<reference evidence="9 10" key="1">
    <citation type="submission" date="2017-11" db="EMBL/GenBank/DDBJ databases">
        <title>Genome-resolved metagenomics identifies genetic mobility, metabolic interactions, and unexpected diversity in perchlorate-reducing communities.</title>
        <authorList>
            <person name="Barnum T.P."/>
            <person name="Figueroa I.A."/>
            <person name="Carlstrom C.I."/>
            <person name="Lucas L.N."/>
            <person name="Engelbrektson A.L."/>
            <person name="Coates J.D."/>
        </authorList>
    </citation>
    <scope>NUCLEOTIDE SEQUENCE [LARGE SCALE GENOMIC DNA]</scope>
    <source>
        <strain evidence="9">BM301</strain>
    </source>
</reference>
<evidence type="ECO:0000256" key="2">
    <source>
        <dbReference type="ARBA" id="ARBA00022448"/>
    </source>
</evidence>
<evidence type="ECO:0000256" key="5">
    <source>
        <dbReference type="ARBA" id="ARBA00022989"/>
    </source>
</evidence>
<comment type="caution">
    <text evidence="9">The sequence shown here is derived from an EMBL/GenBank/DDBJ whole genome shotgun (WGS) entry which is preliminary data.</text>
</comment>
<accession>A0A2N6CS93</accession>
<dbReference type="GO" id="GO:0005886">
    <property type="term" value="C:plasma membrane"/>
    <property type="evidence" value="ECO:0007669"/>
    <property type="project" value="UniProtKB-SubCell"/>
</dbReference>
<evidence type="ECO:0000313" key="9">
    <source>
        <dbReference type="EMBL" id="PLX59951.1"/>
    </source>
</evidence>
<keyword evidence="7" id="KW-0997">Cell inner membrane</keyword>
<comment type="subunit">
    <text evidence="7">The complex comprises the extracytoplasmic solute receptor protein and the two transmembrane proteins.</text>
</comment>
<comment type="subcellular location">
    <subcellularLocation>
        <location evidence="7">Cell inner membrane</location>
        <topology evidence="7">Multi-pass membrane protein</topology>
    </subcellularLocation>
    <subcellularLocation>
        <location evidence="1">Cell membrane</location>
        <topology evidence="1">Multi-pass membrane protein</topology>
    </subcellularLocation>
</comment>
<protein>
    <recommendedName>
        <fullName evidence="7">TRAP transporter small permease protein</fullName>
    </recommendedName>
</protein>
<feature type="domain" description="Tripartite ATP-independent periplasmic transporters DctQ component" evidence="8">
    <location>
        <begin position="35"/>
        <end position="165"/>
    </location>
</feature>
<feature type="transmembrane region" description="Helical" evidence="7">
    <location>
        <begin position="101"/>
        <end position="120"/>
    </location>
</feature>
<dbReference type="RefSeq" id="WP_273440972.1">
    <property type="nucleotide sequence ID" value="NZ_PKUN01000030.1"/>
</dbReference>
<feature type="transmembrane region" description="Helical" evidence="7">
    <location>
        <begin position="140"/>
        <end position="161"/>
    </location>
</feature>
<dbReference type="EMBL" id="PKUN01000030">
    <property type="protein sequence ID" value="PLX59951.1"/>
    <property type="molecule type" value="Genomic_DNA"/>
</dbReference>
<dbReference type="AlphaFoldDB" id="A0A2N6CS93"/>
<evidence type="ECO:0000259" key="8">
    <source>
        <dbReference type="Pfam" id="PF04290"/>
    </source>
</evidence>
<sequence length="170" mass="18796">MTKQSDNKSRPLLGRAVHTLSNLFASVGGLVLLGLALMTVASIVGRFLFSLPVPGDFELVEIGCSIAVFAFLPYCQLHSGNVVVDFFTLRANASTRNRMDSFCSLIYGLIAALLTWRVTLGGYDMYQYGEQTMILGLPRWWGFIPIVASLALLTLVCFYTCGRQWSNKKL</sequence>
<dbReference type="STRING" id="1111735.GCA_000428045_02225"/>